<keyword evidence="8 12" id="KW-0798">TonB box</keyword>
<keyword evidence="10 11" id="KW-0998">Cell outer membrane</keyword>
<evidence type="ECO:0000256" key="9">
    <source>
        <dbReference type="ARBA" id="ARBA00023136"/>
    </source>
</evidence>
<dbReference type="Pfam" id="PF00593">
    <property type="entry name" value="TonB_dep_Rec_b-barrel"/>
    <property type="match status" value="1"/>
</dbReference>
<evidence type="ECO:0000256" key="1">
    <source>
        <dbReference type="ARBA" id="ARBA00004571"/>
    </source>
</evidence>
<evidence type="ECO:0000256" key="10">
    <source>
        <dbReference type="ARBA" id="ARBA00023237"/>
    </source>
</evidence>
<dbReference type="PANTHER" id="PTHR32552">
    <property type="entry name" value="FERRICHROME IRON RECEPTOR-RELATED"/>
    <property type="match status" value="1"/>
</dbReference>
<dbReference type="SUPFAM" id="SSF56935">
    <property type="entry name" value="Porins"/>
    <property type="match status" value="1"/>
</dbReference>
<evidence type="ECO:0000256" key="7">
    <source>
        <dbReference type="ARBA" id="ARBA00023065"/>
    </source>
</evidence>
<organism evidence="16 17">
    <name type="scientific">Thalassotalea psychrophila</name>
    <dbReference type="NCBI Taxonomy" id="3065647"/>
    <lineage>
        <taxon>Bacteria</taxon>
        <taxon>Pseudomonadati</taxon>
        <taxon>Pseudomonadota</taxon>
        <taxon>Gammaproteobacteria</taxon>
        <taxon>Alteromonadales</taxon>
        <taxon>Colwelliaceae</taxon>
        <taxon>Thalassotalea</taxon>
    </lineage>
</organism>
<reference evidence="17" key="1">
    <citation type="submission" date="2023-09" db="EMBL/GenBank/DDBJ databases">
        <authorList>
            <person name="Li S."/>
            <person name="Li X."/>
            <person name="Zhang C."/>
            <person name="Zhao Z."/>
        </authorList>
    </citation>
    <scope>NUCLEOTIDE SEQUENCE [LARGE SCALE GENOMIC DNA]</scope>
    <source>
        <strain evidence="17">SQ149</strain>
    </source>
</reference>
<dbReference type="EMBL" id="CP134145">
    <property type="protein sequence ID" value="WNC73820.1"/>
    <property type="molecule type" value="Genomic_DNA"/>
</dbReference>
<dbReference type="InterPro" id="IPR039426">
    <property type="entry name" value="TonB-dep_rcpt-like"/>
</dbReference>
<gene>
    <name evidence="16" type="ORF">RGQ13_07475</name>
</gene>
<evidence type="ECO:0000256" key="6">
    <source>
        <dbReference type="ARBA" id="ARBA00023004"/>
    </source>
</evidence>
<dbReference type="Proteomes" id="UP001258994">
    <property type="component" value="Chromosome"/>
</dbReference>
<evidence type="ECO:0000256" key="4">
    <source>
        <dbReference type="ARBA" id="ARBA00022496"/>
    </source>
</evidence>
<keyword evidence="13" id="KW-0732">Signal</keyword>
<evidence type="ECO:0000259" key="15">
    <source>
        <dbReference type="Pfam" id="PF07715"/>
    </source>
</evidence>
<keyword evidence="9 11" id="KW-0472">Membrane</keyword>
<keyword evidence="17" id="KW-1185">Reference proteome</keyword>
<evidence type="ECO:0000256" key="3">
    <source>
        <dbReference type="ARBA" id="ARBA00022452"/>
    </source>
</evidence>
<dbReference type="InterPro" id="IPR000531">
    <property type="entry name" value="Beta-barrel_TonB"/>
</dbReference>
<evidence type="ECO:0000256" key="13">
    <source>
        <dbReference type="SAM" id="SignalP"/>
    </source>
</evidence>
<keyword evidence="5 11" id="KW-0812">Transmembrane</keyword>
<evidence type="ECO:0000259" key="14">
    <source>
        <dbReference type="Pfam" id="PF00593"/>
    </source>
</evidence>
<feature type="domain" description="TonB-dependent receptor-like beta-barrel" evidence="14">
    <location>
        <begin position="293"/>
        <end position="797"/>
    </location>
</feature>
<sequence>MKVINNTETLRKSKLALAVAATFFIGSHAMAAEEAITEEKLEGLEVIQVTARKKTESIQDVPMSVNAITGKHIQDMGVHSVEDLSKYVPGLEQPKLAATSRLVLRGVSSGDNVSFEQSVGTYADGVYRGRMNQQRSGFFDMERVEVLKGPQVTLYGNSSIGGALSMITKRPEVGEDITGDITVKYETEYEESQVLGGINVGITDDLAVRVSGKFRDQSEGVAYNNYVDSQDYEPTNSDEAFRIGIVWQPSDDLNVYFRHEQSTAEMEGHNLSLLSHASFDQSYNIIDHPNSPLAGFGLGTDELNIGNSDLFVNGPDGYKNEADETMLEVVWDINDSLTLTSISASSNYDYNHAFDVDIMPVDFIDAGESEDYEQLSQEVRLDIAVSDNIDLMLGLYYQSDETDVQWDIDFNLPTAFVPKLMPGLIEAGLPPEDALQTALMMSPSALDRQNNLTQETDQHAVFTQIDFQATDELSLTLGARYIQVEKTSDQNMRLIDIDHVDRGFGEDKDISWAVGAPAGTLVMPDHLAGYLLLGSTGAPHDFEGLVREEDHLMLQASVRYKFNDDFMMYMNAANGAKSGGFDILYEGDTFGVASREGAEYEDEEVTSFELGLKHDWEDFRLNVAAFYGEYDNLQVSLFNGSAGFNVGNAGMSTQSGIDVELTWQATDNLTVMANAEYLDFTYDEYQGAGCSYSEKVANQKANPDTPWADIKKMSCDWSGRDIPWVPDFKAFVAVEHITEIGDFDITNLLSVSYKTEHTTSSDNEVLTMQDAYALVDYRLNFAPSEGTWHVALTVNNVADEDYDVYTSAVPLQDGAFTHALHKGRQLTLEAGYQF</sequence>
<feature type="signal peptide" evidence="13">
    <location>
        <begin position="1"/>
        <end position="31"/>
    </location>
</feature>
<keyword evidence="2 11" id="KW-0813">Transport</keyword>
<evidence type="ECO:0000313" key="16">
    <source>
        <dbReference type="EMBL" id="WNC73820.1"/>
    </source>
</evidence>
<protein>
    <submittedName>
        <fullName evidence="16">TonB-dependent receptor</fullName>
    </submittedName>
</protein>
<evidence type="ECO:0000256" key="2">
    <source>
        <dbReference type="ARBA" id="ARBA00022448"/>
    </source>
</evidence>
<evidence type="ECO:0000256" key="11">
    <source>
        <dbReference type="PROSITE-ProRule" id="PRU01360"/>
    </source>
</evidence>
<name>A0ABY9U253_9GAMM</name>
<dbReference type="InterPro" id="IPR012910">
    <property type="entry name" value="Plug_dom"/>
</dbReference>
<dbReference type="Gene3D" id="2.40.170.20">
    <property type="entry name" value="TonB-dependent receptor, beta-barrel domain"/>
    <property type="match status" value="1"/>
</dbReference>
<accession>A0ABY9U253</accession>
<evidence type="ECO:0000256" key="12">
    <source>
        <dbReference type="RuleBase" id="RU003357"/>
    </source>
</evidence>
<keyword evidence="6" id="KW-0408">Iron</keyword>
<feature type="chain" id="PRO_5046173624" evidence="13">
    <location>
        <begin position="32"/>
        <end position="834"/>
    </location>
</feature>
<proteinExistence type="inferred from homology"/>
<dbReference type="PROSITE" id="PS52016">
    <property type="entry name" value="TONB_DEPENDENT_REC_3"/>
    <property type="match status" value="1"/>
</dbReference>
<evidence type="ECO:0000256" key="5">
    <source>
        <dbReference type="ARBA" id="ARBA00022692"/>
    </source>
</evidence>
<evidence type="ECO:0000313" key="17">
    <source>
        <dbReference type="Proteomes" id="UP001258994"/>
    </source>
</evidence>
<evidence type="ECO:0000256" key="8">
    <source>
        <dbReference type="ARBA" id="ARBA00023077"/>
    </source>
</evidence>
<keyword evidence="7" id="KW-0406">Ion transport</keyword>
<comment type="subcellular location">
    <subcellularLocation>
        <location evidence="1 11">Cell outer membrane</location>
        <topology evidence="1 11">Multi-pass membrane protein</topology>
    </subcellularLocation>
</comment>
<keyword evidence="4" id="KW-0410">Iron transport</keyword>
<dbReference type="RefSeq" id="WP_348392930.1">
    <property type="nucleotide sequence ID" value="NZ_CP134145.1"/>
</dbReference>
<keyword evidence="3 11" id="KW-1134">Transmembrane beta strand</keyword>
<dbReference type="Pfam" id="PF07715">
    <property type="entry name" value="Plug"/>
    <property type="match status" value="1"/>
</dbReference>
<feature type="domain" description="TonB-dependent receptor plug" evidence="15">
    <location>
        <begin position="58"/>
        <end position="163"/>
    </location>
</feature>
<dbReference type="InterPro" id="IPR036942">
    <property type="entry name" value="Beta-barrel_TonB_sf"/>
</dbReference>
<comment type="similarity">
    <text evidence="11 12">Belongs to the TonB-dependent receptor family.</text>
</comment>
<keyword evidence="16" id="KW-0675">Receptor</keyword>
<dbReference type="PANTHER" id="PTHR32552:SF81">
    <property type="entry name" value="TONB-DEPENDENT OUTER MEMBRANE RECEPTOR"/>
    <property type="match status" value="1"/>
</dbReference>